<evidence type="ECO:0000313" key="6">
    <source>
        <dbReference type="EMBL" id="AKU15237.1"/>
    </source>
</evidence>
<dbReference type="PANTHER" id="PTHR46943">
    <property type="entry name" value="PENTRAXIN-RELATED PROTEIN PTX3"/>
    <property type="match status" value="1"/>
</dbReference>
<dbReference type="KEGG" id="lmoi:VV02_04125"/>
<dbReference type="SUPFAM" id="SSF49899">
    <property type="entry name" value="Concanavalin A-like lectins/glucanases"/>
    <property type="match status" value="2"/>
</dbReference>
<feature type="region of interest" description="Disordered" evidence="3">
    <location>
        <begin position="22"/>
        <end position="51"/>
    </location>
</feature>
<feature type="signal peptide" evidence="4">
    <location>
        <begin position="1"/>
        <end position="21"/>
    </location>
</feature>
<accession>A0A0K1JEV1</accession>
<gene>
    <name evidence="6" type="ORF">VV02_04125</name>
</gene>
<feature type="compositionally biased region" description="Basic and acidic residues" evidence="3">
    <location>
        <begin position="24"/>
        <end position="39"/>
    </location>
</feature>
<keyword evidence="2" id="KW-1015">Disulfide bond</keyword>
<dbReference type="EMBL" id="CP011112">
    <property type="protein sequence ID" value="AKU15237.1"/>
    <property type="molecule type" value="Genomic_DNA"/>
</dbReference>
<feature type="chain" id="PRO_5005461311" description="LamG-like jellyroll fold domain-containing protein" evidence="4">
    <location>
        <begin position="22"/>
        <end position="1369"/>
    </location>
</feature>
<dbReference type="SMART" id="SM00560">
    <property type="entry name" value="LamGL"/>
    <property type="match status" value="2"/>
</dbReference>
<dbReference type="InterPro" id="IPR042837">
    <property type="entry name" value="PTX3"/>
</dbReference>
<dbReference type="STRING" id="571913.VV02_04125"/>
<proteinExistence type="predicted"/>
<dbReference type="InterPro" id="IPR006558">
    <property type="entry name" value="LamG-like"/>
</dbReference>
<dbReference type="Gene3D" id="2.60.120.200">
    <property type="match status" value="2"/>
</dbReference>
<evidence type="ECO:0000256" key="1">
    <source>
        <dbReference type="ARBA" id="ARBA00022729"/>
    </source>
</evidence>
<dbReference type="GO" id="GO:0006955">
    <property type="term" value="P:immune response"/>
    <property type="evidence" value="ECO:0007669"/>
    <property type="project" value="InterPro"/>
</dbReference>
<dbReference type="Proteomes" id="UP000066480">
    <property type="component" value="Chromosome"/>
</dbReference>
<feature type="domain" description="LamG-like jellyroll fold" evidence="5">
    <location>
        <begin position="966"/>
        <end position="1107"/>
    </location>
</feature>
<dbReference type="Pfam" id="PF13385">
    <property type="entry name" value="Laminin_G_3"/>
    <property type="match status" value="2"/>
</dbReference>
<name>A0A0K1JEV1_9MICO</name>
<dbReference type="NCBIfam" id="NF033679">
    <property type="entry name" value="DNRLRE_dom"/>
    <property type="match status" value="1"/>
</dbReference>
<reference evidence="6 7" key="1">
    <citation type="submission" date="2015-03" db="EMBL/GenBank/DDBJ databases">
        <title>Luteipulveratus halotolerans sp. nov., a novel actinobacterium (Dermacoccaceae) from Sarawak, Malaysia.</title>
        <authorList>
            <person name="Juboi H."/>
            <person name="Basik A."/>
            <person name="Shamsul S.S."/>
            <person name="Arnold P."/>
            <person name="Schmitt E.K."/>
            <person name="Sanglier J.-J."/>
            <person name="Yeo T."/>
        </authorList>
    </citation>
    <scope>NUCLEOTIDE SEQUENCE [LARGE SCALE GENOMIC DNA]</scope>
    <source>
        <strain evidence="6 7">MN07-A0370</strain>
    </source>
</reference>
<sequence>MIALMVVLVSVMAFGAQVAPAQVPDRRVERAGSADDTKKPKPPAPKLSATASAVARAKATHKKVEVVERRTETAQVFANPNGSFTAELSATPQRVRRGSGWVKVDTSLRSSGDRVAPAAVTTPISFSGGGKAPLARFGKSGQQVELTWTHALPKPTLSGNAATYSEVLPGVDLVLRATEQGYSKVFVVKSREASRQPALATLSFDLKTSGLKVTNDKGALVAKDAKGVAVFRSGKPQMWDSPKTRAASTQTPTGEHHAGGRLDVTTSRISVAPDQKLLTDPATVFPVSIDPDFNAGRVSWAKVFSGHPGNSYWNGAGDDQLVKVGKCDFSGCNGIGTARSYFQFDIAPVLGKQIISAEFNIYENHAPSCSPRIVELYEAGPYGSNLSWNAQPWTRWIDGKNAALGYSDSCKPNWIGFNATSAVANAVGVGSALSAYMMKATDEGDRLAWKKFGNDARLIVHYNSIPDVPGDMTIAGKSCGLVPNQTYGDDATPMLRARITDPDGGLVAGQFEWHLWHDHYIGGVTTAMKSSGDVAEAEVPAGAFADNATIAYRVRGWDGTAAGPWSGWCEYTIDKVKPGKAPAISSAMYPENKWSGNAGRTGTFTFNAGGDSDVAGFQYGLDITEPQEYVAADKVGGAASVSITPPEDGPHFVYVRAVDRAGNEGPIYQSDPGHGGYAILVGAPARPVGHWPLDGTDPSRTIPDVSGEGHNGTLSAAGATWAAGRVRDAVSLDGQQGTATAGGGPVIATDGTFSVAAWVKLTKDPGGDWKTVVSQDGNRIGAYYLQYDGNTRGWSFRMPRGDIDNEASDTALAPTPAKVGVWTHLIGVHDSATSQMRLYVNGVEVASAKHTGRWKAAGVTRFGTGKWNGAISDYLPGVIDEARVYDRVLSRGEISALVNTPTREEILTGLDEPNGTAAYDSSGNARTVRLSGGVTRVAGKVGAHAVSFDGTTGEAATSGPVASTDGSFTVSAWVKPDVLDDQVRTAVSQEGTTSSGFFLGYRPETKRWGLLLTDADASNVGGLRVDSPTTPRTDQWTQLVGVYDAAAQQMRLYVDGEPAGDLPYAKPRWAANGPLVIGRAKFNGQKVDWWKGSIDNVQVLTGARTDEQVKADFDNPVEARDGFPVGVVAQFVGPTGERLTTVRGTAPAGYHFESQLGLPATGTTDTRQLYSCRTGADQFVSTAADCEGKEALGPLTTVYTKAAAGVPTSPLYRCVTTGGDHFVFNEQACNGHGSTNDGLLGYTRAYAGLVRHVQDYKPWQHTSLTWGAPEPYQSEAHLGFLSSVQQPGTTPLHSCADGTDEFTSTDAACEGKTVRMQLGWVWTSAPTGVEESAELLRCKTSEGERFDSLDPDCEGSQRDRSLGFVVIKD</sequence>
<keyword evidence="7" id="KW-1185">Reference proteome</keyword>
<dbReference type="PATRIC" id="fig|571913.6.peg.845"/>
<keyword evidence="1 4" id="KW-0732">Signal</keyword>
<evidence type="ECO:0000256" key="2">
    <source>
        <dbReference type="ARBA" id="ARBA00023157"/>
    </source>
</evidence>
<organism evidence="6 7">
    <name type="scientific">Luteipulveratus mongoliensis</name>
    <dbReference type="NCBI Taxonomy" id="571913"/>
    <lineage>
        <taxon>Bacteria</taxon>
        <taxon>Bacillati</taxon>
        <taxon>Actinomycetota</taxon>
        <taxon>Actinomycetes</taxon>
        <taxon>Micrococcales</taxon>
        <taxon>Dermacoccaceae</taxon>
        <taxon>Luteipulveratus</taxon>
    </lineage>
</organism>
<evidence type="ECO:0000256" key="3">
    <source>
        <dbReference type="SAM" id="MobiDB-lite"/>
    </source>
</evidence>
<evidence type="ECO:0000256" key="4">
    <source>
        <dbReference type="SAM" id="SignalP"/>
    </source>
</evidence>
<evidence type="ECO:0000313" key="7">
    <source>
        <dbReference type="Proteomes" id="UP000066480"/>
    </source>
</evidence>
<feature type="region of interest" description="Disordered" evidence="3">
    <location>
        <begin position="239"/>
        <end position="260"/>
    </location>
</feature>
<dbReference type="PANTHER" id="PTHR46943:SF1">
    <property type="entry name" value="PENTRAXIN-RELATED PROTEIN PTX3"/>
    <property type="match status" value="1"/>
</dbReference>
<dbReference type="InterPro" id="IPR013320">
    <property type="entry name" value="ConA-like_dom_sf"/>
</dbReference>
<protein>
    <recommendedName>
        <fullName evidence="5">LamG-like jellyroll fold domain-containing protein</fullName>
    </recommendedName>
</protein>
<feature type="domain" description="LamG-like jellyroll fold" evidence="5">
    <location>
        <begin position="751"/>
        <end position="892"/>
    </location>
</feature>
<evidence type="ECO:0000259" key="5">
    <source>
        <dbReference type="SMART" id="SM00560"/>
    </source>
</evidence>